<reference evidence="1 2" key="1">
    <citation type="journal article" date="2015" name="Mol. Plant Microbe Interact.">
        <title>Genome, transcriptome, and functional analyses of Penicillium expansum provide new insights into secondary metabolism and pathogenicity.</title>
        <authorList>
            <person name="Ballester A.R."/>
            <person name="Marcet-Houben M."/>
            <person name="Levin E."/>
            <person name="Sela N."/>
            <person name="Selma-Lazaro C."/>
            <person name="Carmona L."/>
            <person name="Wisniewski M."/>
            <person name="Droby S."/>
            <person name="Gonzalez-Candelas L."/>
            <person name="Gabaldon T."/>
        </authorList>
    </citation>
    <scope>NUCLEOTIDE SEQUENCE [LARGE SCALE GENOMIC DNA]</scope>
    <source>
        <strain evidence="1 2">PHI-1</strain>
    </source>
</reference>
<protein>
    <submittedName>
        <fullName evidence="1">Uncharacterized protein</fullName>
    </submittedName>
</protein>
<dbReference type="STRING" id="40296.A0A0A2KBW6"/>
<comment type="caution">
    <text evidence="1">The sequence shown here is derived from an EMBL/GenBank/DDBJ whole genome shotgun (WGS) entry which is preliminary data.</text>
</comment>
<dbReference type="OrthoDB" id="2160638at2759"/>
<evidence type="ECO:0000313" key="2">
    <source>
        <dbReference type="Proteomes" id="UP000030104"/>
    </source>
</evidence>
<dbReference type="PANTHER" id="PTHR33567:SF3">
    <property type="entry name" value="CHROMATE ION TRANSPORTER (EUROFUNG)"/>
    <property type="match status" value="1"/>
</dbReference>
<dbReference type="PhylomeDB" id="A0A0A2KBW6"/>
<proteinExistence type="predicted"/>
<dbReference type="OMA" id="QKWQGHA"/>
<accession>A0A0A2KBW6</accession>
<dbReference type="PANTHER" id="PTHR33567">
    <property type="entry name" value="CHROMATE ION TRANSPORTER (EUROFUNG)"/>
    <property type="match status" value="1"/>
</dbReference>
<sequence>MPLLAPFPQGLSSLARLNRKRGSRVSSENEGSRKPLPSRLLDVFLRTWDLGITAFGGPPVHFQILHSRFVEGKGDKEKWVDELTVRFSLIFKLARSHVIGPPNKFHSIRNSLLSVRVFRVPVARRWFSA</sequence>
<dbReference type="HOGENOM" id="CLU_1949539_0_0_1"/>
<dbReference type="Proteomes" id="UP000030104">
    <property type="component" value="Unassembled WGS sequence"/>
</dbReference>
<gene>
    <name evidence="1" type="ORF">PITC_022650</name>
</gene>
<organism evidence="1 2">
    <name type="scientific">Penicillium italicum</name>
    <name type="common">Blue mold</name>
    <dbReference type="NCBI Taxonomy" id="40296"/>
    <lineage>
        <taxon>Eukaryota</taxon>
        <taxon>Fungi</taxon>
        <taxon>Dikarya</taxon>
        <taxon>Ascomycota</taxon>
        <taxon>Pezizomycotina</taxon>
        <taxon>Eurotiomycetes</taxon>
        <taxon>Eurotiomycetidae</taxon>
        <taxon>Eurotiales</taxon>
        <taxon>Aspergillaceae</taxon>
        <taxon>Penicillium</taxon>
    </lineage>
</organism>
<evidence type="ECO:0000313" key="1">
    <source>
        <dbReference type="EMBL" id="KGO64366.1"/>
    </source>
</evidence>
<keyword evidence="2" id="KW-1185">Reference proteome</keyword>
<name>A0A0A2KBW6_PENIT</name>
<dbReference type="EMBL" id="JQGA01001586">
    <property type="protein sequence ID" value="KGO64366.1"/>
    <property type="molecule type" value="Genomic_DNA"/>
</dbReference>
<dbReference type="AlphaFoldDB" id="A0A0A2KBW6"/>